<keyword evidence="3" id="KW-0157">Chromophore</keyword>
<dbReference type="EMBL" id="CP144526">
    <property type="protein sequence ID" value="WWC72327.1"/>
    <property type="molecule type" value="Genomic_DNA"/>
</dbReference>
<feature type="domain" description="PAC" evidence="5">
    <location>
        <begin position="306"/>
        <end position="360"/>
    </location>
</feature>
<evidence type="ECO:0000256" key="1">
    <source>
        <dbReference type="ARBA" id="ARBA00022630"/>
    </source>
</evidence>
<evidence type="ECO:0000256" key="2">
    <source>
        <dbReference type="ARBA" id="ARBA00022643"/>
    </source>
</evidence>
<dbReference type="SUPFAM" id="SSF55785">
    <property type="entry name" value="PYP-like sensor domain (PAS domain)"/>
    <property type="match status" value="1"/>
</dbReference>
<dbReference type="Pfam" id="PF13426">
    <property type="entry name" value="PAS_9"/>
    <property type="match status" value="1"/>
</dbReference>
<protein>
    <recommendedName>
        <fullName evidence="5">PAC domain-containing protein</fullName>
    </recommendedName>
</protein>
<reference evidence="6" key="2">
    <citation type="submission" date="2024-02" db="EMBL/GenBank/DDBJ databases">
        <title>Comparative genomics of Cryptococcus and Kwoniella reveals pathogenesis evolution and contrasting modes of karyotype evolution via chromosome fusion or intercentromeric recombination.</title>
        <authorList>
            <person name="Coelho M.A."/>
            <person name="David-Palma M."/>
            <person name="Shea T."/>
            <person name="Bowers K."/>
            <person name="McGinley-Smith S."/>
            <person name="Mohammad A.W."/>
            <person name="Gnirke A."/>
            <person name="Yurkov A.M."/>
            <person name="Nowrousian M."/>
            <person name="Sun S."/>
            <person name="Cuomo C.A."/>
            <person name="Heitman J."/>
        </authorList>
    </citation>
    <scope>NUCLEOTIDE SEQUENCE</scope>
    <source>
        <strain evidence="6">CBS 10737</strain>
    </source>
</reference>
<name>A0AAJ8L8T8_9TREE</name>
<proteinExistence type="predicted"/>
<dbReference type="GO" id="GO:0005634">
    <property type="term" value="C:nucleus"/>
    <property type="evidence" value="ECO:0007669"/>
    <property type="project" value="TreeGrafter"/>
</dbReference>
<evidence type="ECO:0000313" key="6">
    <source>
        <dbReference type="EMBL" id="WWC72327.1"/>
    </source>
</evidence>
<dbReference type="GeneID" id="30173484"/>
<evidence type="ECO:0000313" key="7">
    <source>
        <dbReference type="Proteomes" id="UP000094020"/>
    </source>
</evidence>
<dbReference type="PANTHER" id="PTHR47429:SF2">
    <property type="entry name" value="PROTEIN TWIN LOV 1"/>
    <property type="match status" value="1"/>
</dbReference>
<dbReference type="InterPro" id="IPR000014">
    <property type="entry name" value="PAS"/>
</dbReference>
<evidence type="ECO:0000259" key="5">
    <source>
        <dbReference type="PROSITE" id="PS50113"/>
    </source>
</evidence>
<dbReference type="Proteomes" id="UP000094020">
    <property type="component" value="Chromosome 8"/>
</dbReference>
<dbReference type="InterPro" id="IPR035965">
    <property type="entry name" value="PAS-like_dom_sf"/>
</dbReference>
<accession>A0AAJ8L8T8</accession>
<dbReference type="RefSeq" id="XP_070059388.1">
    <property type="nucleotide sequence ID" value="XM_070203287.1"/>
</dbReference>
<dbReference type="PROSITE" id="PS50113">
    <property type="entry name" value="PAC"/>
    <property type="match status" value="1"/>
</dbReference>
<dbReference type="CDD" id="cd00130">
    <property type="entry name" value="PAS"/>
    <property type="match status" value="1"/>
</dbReference>
<reference evidence="6" key="1">
    <citation type="submission" date="2013-07" db="EMBL/GenBank/DDBJ databases">
        <authorList>
            <consortium name="The Broad Institute Genome Sequencing Platform"/>
            <person name="Cuomo C."/>
            <person name="Litvintseva A."/>
            <person name="Chen Y."/>
            <person name="Heitman J."/>
            <person name="Sun S."/>
            <person name="Springer D."/>
            <person name="Dromer F."/>
            <person name="Young S.K."/>
            <person name="Zeng Q."/>
            <person name="Gargeya S."/>
            <person name="Fitzgerald M."/>
            <person name="Abouelleil A."/>
            <person name="Alvarado L."/>
            <person name="Berlin A.M."/>
            <person name="Chapman S.B."/>
            <person name="Dewar J."/>
            <person name="Goldberg J."/>
            <person name="Griggs A."/>
            <person name="Gujja S."/>
            <person name="Hansen M."/>
            <person name="Howarth C."/>
            <person name="Imamovic A."/>
            <person name="Larimer J."/>
            <person name="McCowan C."/>
            <person name="Murphy C."/>
            <person name="Pearson M."/>
            <person name="Priest M."/>
            <person name="Roberts A."/>
            <person name="Saif S."/>
            <person name="Shea T."/>
            <person name="Sykes S."/>
            <person name="Wortman J."/>
            <person name="Nusbaum C."/>
            <person name="Birren B."/>
        </authorList>
    </citation>
    <scope>NUCLEOTIDE SEQUENCE</scope>
    <source>
        <strain evidence="6">CBS 10737</strain>
    </source>
</reference>
<keyword evidence="2" id="KW-0288">FMN</keyword>
<dbReference type="Gene3D" id="3.30.450.20">
    <property type="entry name" value="PAS domain"/>
    <property type="match status" value="1"/>
</dbReference>
<dbReference type="PANTHER" id="PTHR47429">
    <property type="entry name" value="PROTEIN TWIN LOV 1"/>
    <property type="match status" value="1"/>
</dbReference>
<evidence type="ECO:0000256" key="4">
    <source>
        <dbReference type="SAM" id="MobiDB-lite"/>
    </source>
</evidence>
<gene>
    <name evidence="6" type="ORF">I206_106289</name>
</gene>
<dbReference type="KEGG" id="kpin:30173484"/>
<feature type="region of interest" description="Disordered" evidence="4">
    <location>
        <begin position="410"/>
        <end position="432"/>
    </location>
</feature>
<keyword evidence="7" id="KW-1185">Reference proteome</keyword>
<dbReference type="AlphaFoldDB" id="A0AAJ8L8T8"/>
<evidence type="ECO:0000256" key="3">
    <source>
        <dbReference type="ARBA" id="ARBA00022991"/>
    </source>
</evidence>
<keyword evidence="1" id="KW-0285">Flavoprotein</keyword>
<organism evidence="6 7">
    <name type="scientific">Kwoniella pini CBS 10737</name>
    <dbReference type="NCBI Taxonomy" id="1296096"/>
    <lineage>
        <taxon>Eukaryota</taxon>
        <taxon>Fungi</taxon>
        <taxon>Dikarya</taxon>
        <taxon>Basidiomycota</taxon>
        <taxon>Agaricomycotina</taxon>
        <taxon>Tremellomycetes</taxon>
        <taxon>Tremellales</taxon>
        <taxon>Cryptococcaceae</taxon>
        <taxon>Kwoniella</taxon>
    </lineage>
</organism>
<sequence length="627" mass="68721">MTVAEQQEPDEVWDLLDALEHFNSKAGASELDEDEMASLEQALAYEPTYSPAISIASSGVLENVEVPHLPPLSGTMLGNGTSDQVRTSEPISKGVQQGKEQVLLDMASKQRFELLMKSQMGLTRFEEWVEDEGLPGSKQLLSYYKDIRAYNALFEEVKAIGSGIDHIYLGNQSNDRQIASTSTLLSINNPSILSASLSIHTAQEEATDRLYVAEFKRFISGKLTEQAKARLQFIPDHKRRGDLGEVFCIADPRLPDQPLVFISDGFCRLSEYSRDLLIGRNCRFLQGPETDRSAVHALRAAIEVGQEHCCLLLNYTRTGKPFWNLLNMIPLKGSNGAVEYLLGAQIDVTSAMSGGKAFQNLQDLVQSGKQDAASSESSKFSPQVLKIAGKEITRPLTLAALSERPVPKRVTSARNGSISYPAPDVASQRKNSFAPSLMSPKLGSLGLEKKSTWLSKLKKGGPDPAIPMDSYSISPGEASPTHHIPAKVRDRMSTFSAAHSKLLIFDAKCGRIQYVTPPLLAYLRYPIRTHRDRLASQLVHMDIVDLLTGESSGETSSIIKSVRQIIAEQSTHSVFGGLLLCPSGRDAPDHIADAVTDGGRKYARSLLHLTPVKDRKDKSQMYVVVVG</sequence>
<dbReference type="InterPro" id="IPR000700">
    <property type="entry name" value="PAS-assoc_C"/>
</dbReference>